<evidence type="ECO:0000256" key="8">
    <source>
        <dbReference type="ARBA" id="ARBA00022833"/>
    </source>
</evidence>
<sequence>MPDRPSKPKTRAERIQQEISAYPGTITFRDLIRKNKRQSTLLIVFMLLLGAAVGAALGALAGAYAGGGDLPSLLPSVILGAIAAFLVGGLGAMWSWFSGSNAILRMMGAIELQKADDPEFFNVVDEMRIAAGLPMPRIYLINDSALNAFATGRDPEHGVVAVTRGLREKLTRDQLQAVIAHEMAHIRHYDIRFAMLMATMVGLIVFACDAFWRIAFYSRMGGGRRSSRGSQGGGAAIIVIFVLALLLAILAPLLARFIQMAYSREREYLADAGAVELTRNPEALASALAAIAGDDEPLVEVANRGTAHMFIANPLK</sequence>
<accession>A0A3B1DWZ7</accession>
<dbReference type="GO" id="GO:0005886">
    <property type="term" value="C:plasma membrane"/>
    <property type="evidence" value="ECO:0007669"/>
    <property type="project" value="UniProtKB-SubCell"/>
</dbReference>
<feature type="transmembrane region" description="Helical" evidence="12">
    <location>
        <begin position="235"/>
        <end position="258"/>
    </location>
</feature>
<keyword evidence="6" id="KW-0479">Metal-binding</keyword>
<dbReference type="EMBL" id="UOGK01000429">
    <property type="protein sequence ID" value="VAX40678.1"/>
    <property type="molecule type" value="Genomic_DNA"/>
</dbReference>
<evidence type="ECO:0000259" key="13">
    <source>
        <dbReference type="Pfam" id="PF01435"/>
    </source>
</evidence>
<keyword evidence="3" id="KW-1003">Cell membrane</keyword>
<evidence type="ECO:0000256" key="6">
    <source>
        <dbReference type="ARBA" id="ARBA00022723"/>
    </source>
</evidence>
<reference evidence="14" key="1">
    <citation type="submission" date="2018-06" db="EMBL/GenBank/DDBJ databases">
        <authorList>
            <person name="Zhirakovskaya E."/>
        </authorList>
    </citation>
    <scope>NUCLEOTIDE SEQUENCE</scope>
</reference>
<evidence type="ECO:0000256" key="4">
    <source>
        <dbReference type="ARBA" id="ARBA00022670"/>
    </source>
</evidence>
<evidence type="ECO:0000256" key="10">
    <source>
        <dbReference type="ARBA" id="ARBA00023049"/>
    </source>
</evidence>
<dbReference type="PANTHER" id="PTHR43221">
    <property type="entry name" value="PROTEASE HTPX"/>
    <property type="match status" value="1"/>
</dbReference>
<dbReference type="InterPro" id="IPR050083">
    <property type="entry name" value="HtpX_protease"/>
</dbReference>
<name>A0A3B1DWZ7_9ZZZZ</name>
<organism evidence="14">
    <name type="scientific">hydrothermal vent metagenome</name>
    <dbReference type="NCBI Taxonomy" id="652676"/>
    <lineage>
        <taxon>unclassified sequences</taxon>
        <taxon>metagenomes</taxon>
        <taxon>ecological metagenomes</taxon>
    </lineage>
</organism>
<dbReference type="GO" id="GO:0046872">
    <property type="term" value="F:metal ion binding"/>
    <property type="evidence" value="ECO:0007669"/>
    <property type="project" value="UniProtKB-KW"/>
</dbReference>
<keyword evidence="7" id="KW-0378">Hydrolase</keyword>
<comment type="cofactor">
    <cofactor evidence="1">
        <name>Zn(2+)</name>
        <dbReference type="ChEBI" id="CHEBI:29105"/>
    </cofactor>
</comment>
<dbReference type="GO" id="GO:0004222">
    <property type="term" value="F:metalloendopeptidase activity"/>
    <property type="evidence" value="ECO:0007669"/>
    <property type="project" value="InterPro"/>
</dbReference>
<protein>
    <submittedName>
        <fullName evidence="14">Heat shock protein HtpX</fullName>
    </submittedName>
</protein>
<keyword evidence="5 12" id="KW-0812">Transmembrane</keyword>
<dbReference type="PANTHER" id="PTHR43221:SF1">
    <property type="entry name" value="PROTEASE HTPX"/>
    <property type="match status" value="1"/>
</dbReference>
<evidence type="ECO:0000256" key="12">
    <source>
        <dbReference type="SAM" id="Phobius"/>
    </source>
</evidence>
<keyword evidence="4" id="KW-0645">Protease</keyword>
<keyword evidence="8" id="KW-0862">Zinc</keyword>
<keyword evidence="11 12" id="KW-0472">Membrane</keyword>
<comment type="subcellular location">
    <subcellularLocation>
        <location evidence="2">Cell membrane</location>
        <topology evidence="2">Multi-pass membrane protein</topology>
    </subcellularLocation>
</comment>
<keyword evidence="14" id="KW-0346">Stress response</keyword>
<evidence type="ECO:0000256" key="5">
    <source>
        <dbReference type="ARBA" id="ARBA00022692"/>
    </source>
</evidence>
<dbReference type="GO" id="GO:0006508">
    <property type="term" value="P:proteolysis"/>
    <property type="evidence" value="ECO:0007669"/>
    <property type="project" value="UniProtKB-KW"/>
</dbReference>
<dbReference type="InterPro" id="IPR001915">
    <property type="entry name" value="Peptidase_M48"/>
</dbReference>
<evidence type="ECO:0000313" key="14">
    <source>
        <dbReference type="EMBL" id="VAX40678.1"/>
    </source>
</evidence>
<evidence type="ECO:0000256" key="3">
    <source>
        <dbReference type="ARBA" id="ARBA00022475"/>
    </source>
</evidence>
<feature type="transmembrane region" description="Helical" evidence="12">
    <location>
        <begin position="193"/>
        <end position="215"/>
    </location>
</feature>
<evidence type="ECO:0000256" key="7">
    <source>
        <dbReference type="ARBA" id="ARBA00022801"/>
    </source>
</evidence>
<feature type="transmembrane region" description="Helical" evidence="12">
    <location>
        <begin position="77"/>
        <end position="97"/>
    </location>
</feature>
<keyword evidence="9 12" id="KW-1133">Transmembrane helix</keyword>
<evidence type="ECO:0000256" key="9">
    <source>
        <dbReference type="ARBA" id="ARBA00022989"/>
    </source>
</evidence>
<evidence type="ECO:0000256" key="1">
    <source>
        <dbReference type="ARBA" id="ARBA00001947"/>
    </source>
</evidence>
<evidence type="ECO:0000256" key="11">
    <source>
        <dbReference type="ARBA" id="ARBA00023136"/>
    </source>
</evidence>
<keyword evidence="10" id="KW-0482">Metalloprotease</keyword>
<gene>
    <name evidence="14" type="ORF">MNBD_PLANCTO03-323</name>
</gene>
<feature type="non-terminal residue" evidence="14">
    <location>
        <position position="316"/>
    </location>
</feature>
<dbReference type="AlphaFoldDB" id="A0A3B1DWZ7"/>
<dbReference type="Gene3D" id="3.30.2010.10">
    <property type="entry name" value="Metalloproteases ('zincins'), catalytic domain"/>
    <property type="match status" value="1"/>
</dbReference>
<feature type="transmembrane region" description="Helical" evidence="12">
    <location>
        <begin position="41"/>
        <end position="65"/>
    </location>
</feature>
<dbReference type="Pfam" id="PF01435">
    <property type="entry name" value="Peptidase_M48"/>
    <property type="match status" value="1"/>
</dbReference>
<evidence type="ECO:0000256" key="2">
    <source>
        <dbReference type="ARBA" id="ARBA00004651"/>
    </source>
</evidence>
<proteinExistence type="predicted"/>
<feature type="domain" description="Peptidase M48" evidence="13">
    <location>
        <begin position="119"/>
        <end position="292"/>
    </location>
</feature>